<keyword evidence="3" id="KW-0805">Transcription regulation</keyword>
<evidence type="ECO:0000256" key="4">
    <source>
        <dbReference type="ARBA" id="ARBA00023054"/>
    </source>
</evidence>
<dbReference type="InterPro" id="IPR036361">
    <property type="entry name" value="SAP_dom_sf"/>
</dbReference>
<dbReference type="Gene3D" id="6.10.150.10">
    <property type="match status" value="1"/>
</dbReference>
<dbReference type="GO" id="GO:0005634">
    <property type="term" value="C:nucleus"/>
    <property type="evidence" value="ECO:0007669"/>
    <property type="project" value="UniProtKB-SubCell"/>
</dbReference>
<evidence type="ECO:0000256" key="6">
    <source>
        <dbReference type="ARBA" id="ARBA00023242"/>
    </source>
</evidence>
<feature type="region of interest" description="Disordered" evidence="9">
    <location>
        <begin position="1106"/>
        <end position="1164"/>
    </location>
</feature>
<feature type="compositionally biased region" description="Low complexity" evidence="9">
    <location>
        <begin position="1126"/>
        <end position="1158"/>
    </location>
</feature>
<dbReference type="EnsemblMetazoa" id="ENSAATROPT001369">
    <property type="protein sequence ID" value="ENSAATROPP001315"/>
    <property type="gene ID" value="ENSAATROPG001089"/>
</dbReference>
<dbReference type="AlphaFoldDB" id="A0AAG5CR55"/>
<keyword evidence="5" id="KW-0804">Transcription</keyword>
<dbReference type="Proteomes" id="UP000075880">
    <property type="component" value="Unassembled WGS sequence"/>
</dbReference>
<dbReference type="Gene3D" id="1.10.720.30">
    <property type="entry name" value="SAP domain"/>
    <property type="match status" value="1"/>
</dbReference>
<evidence type="ECO:0000313" key="11">
    <source>
        <dbReference type="EnsemblMetazoa" id="ENSAATROPP001315"/>
    </source>
</evidence>
<keyword evidence="4 8" id="KW-0175">Coiled coil</keyword>
<dbReference type="GO" id="GO:0003713">
    <property type="term" value="F:transcription coactivator activity"/>
    <property type="evidence" value="ECO:0007669"/>
    <property type="project" value="TreeGrafter"/>
</dbReference>
<dbReference type="Pfam" id="PF02755">
    <property type="entry name" value="RPEL"/>
    <property type="match status" value="1"/>
</dbReference>
<feature type="region of interest" description="Disordered" evidence="9">
    <location>
        <begin position="462"/>
        <end position="542"/>
    </location>
</feature>
<feature type="compositionally biased region" description="Basic and acidic residues" evidence="9">
    <location>
        <begin position="911"/>
        <end position="920"/>
    </location>
</feature>
<feature type="coiled-coil region" evidence="8">
    <location>
        <begin position="628"/>
        <end position="655"/>
    </location>
</feature>
<keyword evidence="2" id="KW-0677">Repeat</keyword>
<dbReference type="InterPro" id="IPR003034">
    <property type="entry name" value="SAP_dom"/>
</dbReference>
<feature type="domain" description="SAP" evidence="10">
    <location>
        <begin position="555"/>
        <end position="589"/>
    </location>
</feature>
<organism evidence="11 12">
    <name type="scientific">Anopheles atroparvus</name>
    <name type="common">European mosquito</name>
    <dbReference type="NCBI Taxonomy" id="41427"/>
    <lineage>
        <taxon>Eukaryota</taxon>
        <taxon>Metazoa</taxon>
        <taxon>Ecdysozoa</taxon>
        <taxon>Arthropoda</taxon>
        <taxon>Hexapoda</taxon>
        <taxon>Insecta</taxon>
        <taxon>Pterygota</taxon>
        <taxon>Neoptera</taxon>
        <taxon>Endopterygota</taxon>
        <taxon>Diptera</taxon>
        <taxon>Nematocera</taxon>
        <taxon>Culicoidea</taxon>
        <taxon>Culicidae</taxon>
        <taxon>Anophelinae</taxon>
        <taxon>Anopheles</taxon>
    </lineage>
</organism>
<evidence type="ECO:0000313" key="12">
    <source>
        <dbReference type="Proteomes" id="UP000075880"/>
    </source>
</evidence>
<dbReference type="InterPro" id="IPR004018">
    <property type="entry name" value="RPEL_repeat"/>
</dbReference>
<evidence type="ECO:0000256" key="3">
    <source>
        <dbReference type="ARBA" id="ARBA00023015"/>
    </source>
</evidence>
<accession>A0AAG5CR55</accession>
<feature type="compositionally biased region" description="Polar residues" evidence="9">
    <location>
        <begin position="1030"/>
        <end position="1040"/>
    </location>
</feature>
<keyword evidence="12" id="KW-1185">Reference proteome</keyword>
<feature type="compositionally biased region" description="Low complexity" evidence="9">
    <location>
        <begin position="1059"/>
        <end position="1079"/>
    </location>
</feature>
<evidence type="ECO:0000256" key="2">
    <source>
        <dbReference type="ARBA" id="ARBA00022737"/>
    </source>
</evidence>
<evidence type="ECO:0000256" key="9">
    <source>
        <dbReference type="SAM" id="MobiDB-lite"/>
    </source>
</evidence>
<dbReference type="SMART" id="SM00707">
    <property type="entry name" value="RPEL"/>
    <property type="match status" value="3"/>
</dbReference>
<evidence type="ECO:0000256" key="1">
    <source>
        <dbReference type="ARBA" id="ARBA00004123"/>
    </source>
</evidence>
<feature type="compositionally biased region" description="Gly residues" evidence="9">
    <location>
        <begin position="506"/>
        <end position="519"/>
    </location>
</feature>
<sequence>MDKDNSFLLGKTDMDPNMPDRSHQHTVVLDDGAHASTSYSRVSPPKAVIDSSPLQSAMDKNKESLKVKLLVRRSLDQLVQQGIMPPLKTSPAIYEQRRQLERAKTGDLLKAKIKKRPDRVELEQRHILEHCDSNIDPSLAEKRRMLEKALLVDHLNSKISHRPGPLDLIGKNILHVEEPIERMVKEGLVDYALTFDESNVSVSTPTTVGEGEDSLSSEGESLHSVAVALVSQPLVQATHGGTLLQHQIQLQPIQTLPQAPGHQQQQQQQPTVPEFFALKPTIPIVTNDGTVLAAIATPVVATTIATVSGASIATIAEVPMEQGTSHTPSTNSNVNSSSTSTTTNLRPILPTPSANASGDLLSARPPLTMTTIPSDIKLLSAPSVPSGGGGGKDKSSKKKSKSKSITKAKPMKFHEYKGPPSAYKSSLSASATPGHGMGPSGDNNYQLIMQQQTLLSYLEDMCKKPTSGGMPSPSSREQQQQQQQGAPDLEDIAGSDLTPLDSPLSGAGGCGGGGGGGGVTSTVRGKGTGGGSSGGGNTPSSMTTLGVSDLALETLNKLKVSQLKRYCKQYNLAVSGTKSNLIERLKPFMKSIDPSLASPCGSVVSATLSTAGAATPTGVDQELEDSLLAEQQKRIAELQLQLKRSQEELEQFRSLCTNQFVAPGPVMAETPMVTNSQMPPVPPPPPPLPSTQLSAVMVGSPYSVSAGGGIGERLVEPSGSGECGGAGEAPHIEPADTTTIPGLEESFFLDGLTAADSTTVDYGHDMEEILHPELTGSALPVDRSPTHLATLDKVLGQVQPTISSITMNADPGGGRNGVSSATAGGGMRGSLGGGAIVGGAGGPRAVVGDMHDLSLSLKSVNFDTVTATGDDSMQQDTIMLNDFGDIDLVDFHMHSLDSDGPFPMLTNHDPDPTSTTDHHIQSLPHQQHTASMSLFGERDDPNRGEQLLSSEFVNQQQHMHSDSMHLHQQQSYVNNNNDILNGAGSEGVLQLDLLNHGDRQGGLTGSPIKQNQLESLQQPHHPQHLHQQQSDTNNNSNYDANRSVGEFRFAMQIQQPVASTSSSSSSSGGGNSTSISSTSPAGNCFKVVATSSTNANLNKLPAMLSNHHHHHQQHPHQHHQHHHHLNLQQHPQHNQMSQQLPAPSSISVSSSSSSASSSNGTLIGDQIDSFQDNAMDFESLLTTDADTDSVLTANNCHRMVLDCAQDKPMFSYLPENSLLDYFNEDCNGHDYEIKHLEY</sequence>
<feature type="compositionally biased region" description="Gly residues" evidence="9">
    <location>
        <begin position="526"/>
        <end position="537"/>
    </location>
</feature>
<evidence type="ECO:0000256" key="8">
    <source>
        <dbReference type="SAM" id="Coils"/>
    </source>
</evidence>
<protein>
    <recommendedName>
        <fullName evidence="10">SAP domain-containing protein</fullName>
    </recommendedName>
</protein>
<feature type="repeat" description="RPEL" evidence="7">
    <location>
        <begin position="107"/>
        <end position="132"/>
    </location>
</feature>
<proteinExistence type="predicted"/>
<reference evidence="11" key="1">
    <citation type="submission" date="2024-04" db="UniProtKB">
        <authorList>
            <consortium name="EnsemblMetazoa"/>
        </authorList>
    </citation>
    <scope>IDENTIFICATION</scope>
    <source>
        <strain evidence="11">EBRO</strain>
    </source>
</reference>
<comment type="subcellular location">
    <subcellularLocation>
        <location evidence="1">Nucleus</location>
    </subcellularLocation>
</comment>
<feature type="region of interest" description="Disordered" evidence="9">
    <location>
        <begin position="1055"/>
        <end position="1081"/>
    </location>
</feature>
<feature type="compositionally biased region" description="Basic residues" evidence="9">
    <location>
        <begin position="395"/>
        <end position="411"/>
    </location>
</feature>
<feature type="region of interest" description="Disordered" evidence="9">
    <location>
        <begin position="322"/>
        <end position="444"/>
    </location>
</feature>
<dbReference type="SMART" id="SM00513">
    <property type="entry name" value="SAP"/>
    <property type="match status" value="1"/>
</dbReference>
<dbReference type="Pfam" id="PF02037">
    <property type="entry name" value="SAP"/>
    <property type="match status" value="1"/>
</dbReference>
<dbReference type="PANTHER" id="PTHR22793">
    <property type="entry name" value="MYOCARDIN-RELATED TRANSCRIPTION FACTOR-RELATED"/>
    <property type="match status" value="1"/>
</dbReference>
<feature type="region of interest" description="Disordered" evidence="9">
    <location>
        <begin position="1016"/>
        <end position="1040"/>
    </location>
</feature>
<evidence type="ECO:0000256" key="7">
    <source>
        <dbReference type="PROSITE-ProRule" id="PRU00401"/>
    </source>
</evidence>
<dbReference type="InterPro" id="IPR043451">
    <property type="entry name" value="Myocardin-like"/>
</dbReference>
<dbReference type="SUPFAM" id="SSF68906">
    <property type="entry name" value="SAP domain"/>
    <property type="match status" value="1"/>
</dbReference>
<feature type="region of interest" description="Disordered" evidence="9">
    <location>
        <begin position="911"/>
        <end position="930"/>
    </location>
</feature>
<dbReference type="Gene3D" id="6.10.140.2040">
    <property type="match status" value="1"/>
</dbReference>
<feature type="compositionally biased region" description="Low complexity" evidence="9">
    <location>
        <begin position="1016"/>
        <end position="1029"/>
    </location>
</feature>
<keyword evidence="6" id="KW-0539">Nucleus</keyword>
<feature type="repeat" description="RPEL" evidence="7">
    <location>
        <begin position="153"/>
        <end position="178"/>
    </location>
</feature>
<feature type="compositionally biased region" description="Low complexity" evidence="9">
    <location>
        <begin position="324"/>
        <end position="344"/>
    </location>
</feature>
<evidence type="ECO:0000259" key="10">
    <source>
        <dbReference type="PROSITE" id="PS50800"/>
    </source>
</evidence>
<dbReference type="PROSITE" id="PS50800">
    <property type="entry name" value="SAP"/>
    <property type="match status" value="1"/>
</dbReference>
<feature type="compositionally biased region" description="Basic and acidic residues" evidence="9">
    <location>
        <begin position="12"/>
        <end position="23"/>
    </location>
</feature>
<feature type="region of interest" description="Disordered" evidence="9">
    <location>
        <begin position="1"/>
        <end position="46"/>
    </location>
</feature>
<feature type="compositionally biased region" description="Basic residues" evidence="9">
    <location>
        <begin position="1106"/>
        <end position="1125"/>
    </location>
</feature>
<dbReference type="GO" id="GO:0045944">
    <property type="term" value="P:positive regulation of transcription by RNA polymerase II"/>
    <property type="evidence" value="ECO:0007669"/>
    <property type="project" value="TreeGrafter"/>
</dbReference>
<evidence type="ECO:0000256" key="5">
    <source>
        <dbReference type="ARBA" id="ARBA00023163"/>
    </source>
</evidence>
<dbReference type="PANTHER" id="PTHR22793:SF12">
    <property type="entry name" value="MYOCARDIN-RELATED TRANSCRIPTION FACTOR, ISOFORM H"/>
    <property type="match status" value="1"/>
</dbReference>
<name>A0AAG5CR55_ANOAO</name>
<dbReference type="PROSITE" id="PS51073">
    <property type="entry name" value="RPEL"/>
    <property type="match status" value="2"/>
</dbReference>